<evidence type="ECO:0000313" key="2">
    <source>
        <dbReference type="EMBL" id="PRP86799.1"/>
    </source>
</evidence>
<dbReference type="InterPro" id="IPR008936">
    <property type="entry name" value="Rho_GTPase_activation_prot"/>
</dbReference>
<dbReference type="Pfam" id="PF13516">
    <property type="entry name" value="LRR_6"/>
    <property type="match status" value="3"/>
</dbReference>
<dbReference type="InterPro" id="IPR001936">
    <property type="entry name" value="RasGAP_dom"/>
</dbReference>
<proteinExistence type="predicted"/>
<dbReference type="SMART" id="SM00368">
    <property type="entry name" value="LRR_RI"/>
    <property type="match status" value="5"/>
</dbReference>
<dbReference type="GO" id="GO:0016477">
    <property type="term" value="P:cell migration"/>
    <property type="evidence" value="ECO:0007669"/>
    <property type="project" value="TreeGrafter"/>
</dbReference>
<keyword evidence="3" id="KW-1185">Reference proteome</keyword>
<gene>
    <name evidence="2" type="ORF">PROFUN_05016</name>
</gene>
<dbReference type="AlphaFoldDB" id="A0A2P6NS63"/>
<sequence>MALVYYWKGNALSKSMGSLHVGVNPRLSRSSTNLLAGIETSSHQLAPRLLASQEDIRTARSHEESENQNITTSPDLRSELRDRKMAGKQMTTVLSSVGNGRNTVRSSVGFLLPVSEESVFYSERETETLKELFLFMSRKYPQYVIKGMSEHYSSDEGIKLIISMGFVTGSIFRIIRRLIEIEFEEVFQGGRGNLFSMEGITVRFISYTLLSLGFSFLKDRVGPYILKEYINQPKLSWELNPKFTDQAELEENKRMFQKKMDIYLDVITCKASSDTLPMGIKAICGCIKEVSQEWIDRGHSINWQEMIARVLVLGFFNSALSSPEEFLGKSGALSSTSKRNMELLRKFMHHTITEEDYPSKERYFGFAKSFSQFNRAMIFRYISLCTVPSSTALSVPREFNVVTFSQLYAVHGMISKSMDDLSGTPDGEEFRRGLGKMGDYKNKIFYSQLSANEQKLMKGILRSREEEALFMQRVMYRNKAGEQQKVFLIVGLNRVLLVDLNGKVMNEGHYVTLEKIKSSEFDRKQVDLIFTSNSILLNSEFADDILNSVYRAYLNSFYNVPAHMRVLVDVEPPERLQTIISVDVSPCDGFVSLYQAVCDYYRSPVHKDLCWDVNHLKDGGWLAMDKIDEEEPNASHALDLRKYLNTANPENDMTENDLIPIFHTMRYNTWFTTLIVKDCKIEKKEVIQVYQDMLRYNDTLRFIVFSGVQSRDASILLDGLSTNVQAKISHLDISNTPMDVEAATQLSRYILQTEAKIHYIDVSGTNVTPRGITSVLTAITNHSAVTSELRYLNVSNNAVGTEGSAGLKMLLCSAASDNLSTLVLSGVQTLNLQVVVKGLIFGRAPIQFLDLSNNVLDDMDAFIEYLKNDTQLEYLSLSKTHLDIDTTITLLTNLNENLLLHIDLSHNNIGLSGAIEISRIAYKMNNVRVLNLADNDLTDEGVTALALGLRNNHTLKKLILDHNLKASKMKTSRDAVVRSLTQLIDSDCSLESLRLMAKPGTTSALRGELVPLIESLETNRKLVELDITGHQMGNAGAVAMGKVLQTNTTLRLLNWDRNDTGLTGFLGIKYALKMNMTLQSMSIPVADLGMLVQQLPRELQMKLKKTAVKISLCLARNASFK</sequence>
<dbReference type="GO" id="GO:0034315">
    <property type="term" value="P:regulation of Arp2/3 complex-mediated actin nucleation"/>
    <property type="evidence" value="ECO:0007669"/>
    <property type="project" value="TreeGrafter"/>
</dbReference>
<name>A0A2P6NS63_9EUKA</name>
<dbReference type="Gene3D" id="3.80.10.10">
    <property type="entry name" value="Ribonuclease Inhibitor"/>
    <property type="match status" value="1"/>
</dbReference>
<dbReference type="InterPro" id="IPR032675">
    <property type="entry name" value="LRR_dom_sf"/>
</dbReference>
<dbReference type="CDD" id="cd04519">
    <property type="entry name" value="RasGAP"/>
    <property type="match status" value="1"/>
</dbReference>
<reference evidence="2 3" key="1">
    <citation type="journal article" date="2018" name="Genome Biol. Evol.">
        <title>Multiple Roots of Fruiting Body Formation in Amoebozoa.</title>
        <authorList>
            <person name="Hillmann F."/>
            <person name="Forbes G."/>
            <person name="Novohradska S."/>
            <person name="Ferling I."/>
            <person name="Riege K."/>
            <person name="Groth M."/>
            <person name="Westermann M."/>
            <person name="Marz M."/>
            <person name="Spaller T."/>
            <person name="Winckler T."/>
            <person name="Schaap P."/>
            <person name="Glockner G."/>
        </authorList>
    </citation>
    <scope>NUCLEOTIDE SEQUENCE [LARGE SCALE GENOMIC DNA]</scope>
    <source>
        <strain evidence="2 3">Jena</strain>
    </source>
</reference>
<evidence type="ECO:0000259" key="1">
    <source>
        <dbReference type="PROSITE" id="PS50018"/>
    </source>
</evidence>
<dbReference type="InterPro" id="IPR001611">
    <property type="entry name" value="Leu-rich_rpt"/>
</dbReference>
<dbReference type="SUPFAM" id="SSF52047">
    <property type="entry name" value="RNI-like"/>
    <property type="match status" value="2"/>
</dbReference>
<dbReference type="PANTHER" id="PTHR24112:SF66">
    <property type="entry name" value="LEUCINE-RICH REPEAT, ISOFORM F"/>
    <property type="match status" value="1"/>
</dbReference>
<dbReference type="EMBL" id="MDYQ01000026">
    <property type="protein sequence ID" value="PRP86799.1"/>
    <property type="molecule type" value="Genomic_DNA"/>
</dbReference>
<accession>A0A2P6NS63</accession>
<dbReference type="PANTHER" id="PTHR24112">
    <property type="entry name" value="LEUCINE-RICH REPEAT, ISOFORM F-RELATED"/>
    <property type="match status" value="1"/>
</dbReference>
<feature type="domain" description="Ras-GAP" evidence="1">
    <location>
        <begin position="153"/>
        <end position="353"/>
    </location>
</feature>
<organism evidence="2 3">
    <name type="scientific">Planoprotostelium fungivorum</name>
    <dbReference type="NCBI Taxonomy" id="1890364"/>
    <lineage>
        <taxon>Eukaryota</taxon>
        <taxon>Amoebozoa</taxon>
        <taxon>Evosea</taxon>
        <taxon>Variosea</taxon>
        <taxon>Cavosteliida</taxon>
        <taxon>Cavosteliaceae</taxon>
        <taxon>Planoprotostelium</taxon>
    </lineage>
</organism>
<evidence type="ECO:0000313" key="3">
    <source>
        <dbReference type="Proteomes" id="UP000241769"/>
    </source>
</evidence>
<dbReference type="GO" id="GO:0005886">
    <property type="term" value="C:plasma membrane"/>
    <property type="evidence" value="ECO:0007669"/>
    <property type="project" value="TreeGrafter"/>
</dbReference>
<protein>
    <recommendedName>
        <fullName evidence="1">Ras-GAP domain-containing protein</fullName>
    </recommendedName>
</protein>
<comment type="caution">
    <text evidence="2">The sequence shown here is derived from an EMBL/GenBank/DDBJ whole genome shotgun (WGS) entry which is preliminary data.</text>
</comment>
<dbReference type="Pfam" id="PF00616">
    <property type="entry name" value="RasGAP"/>
    <property type="match status" value="1"/>
</dbReference>
<dbReference type="InParanoid" id="A0A2P6NS63"/>
<dbReference type="InterPro" id="IPR051279">
    <property type="entry name" value="PP1-Reg/Actin-Interact_Protein"/>
</dbReference>
<dbReference type="OrthoDB" id="15935at2759"/>
<dbReference type="STRING" id="1890364.A0A2P6NS63"/>
<dbReference type="Proteomes" id="UP000241769">
    <property type="component" value="Unassembled WGS sequence"/>
</dbReference>
<dbReference type="PROSITE" id="PS50018">
    <property type="entry name" value="RAS_GTPASE_ACTIV_2"/>
    <property type="match status" value="1"/>
</dbReference>
<dbReference type="SUPFAM" id="SSF48350">
    <property type="entry name" value="GTPase activation domain, GAP"/>
    <property type="match status" value="1"/>
</dbReference>
<dbReference type="Gene3D" id="1.10.506.10">
    <property type="entry name" value="GTPase Activation - p120gap, domain 1"/>
    <property type="match status" value="1"/>
</dbReference>
<dbReference type="GO" id="GO:0030027">
    <property type="term" value="C:lamellipodium"/>
    <property type="evidence" value="ECO:0007669"/>
    <property type="project" value="TreeGrafter"/>
</dbReference>